<accession>A0A1Y0EA91</accession>
<evidence type="ECO:0008006" key="3">
    <source>
        <dbReference type="Google" id="ProtNLM"/>
    </source>
</evidence>
<evidence type="ECO:0000313" key="2">
    <source>
        <dbReference type="Proteomes" id="UP000195273"/>
    </source>
</evidence>
<protein>
    <recommendedName>
        <fullName evidence="3">Response regulatory domain-containing protein</fullName>
    </recommendedName>
</protein>
<sequence>MKAMILRDDAADAVQTAHILVSKGFQTLCVTNRDIAQAMIRADVIDLIVMDERVGTQLTHTLALSAERRNPYVSTIIMTDEGRQMTDDLYGLIPSLYALIGTRTETNLMGQIFVSAMANADEIARRIDRQLAADAADMAPDSDDDALDALDDAAAFWDDDDDDTADAAFAMPALHDIAAEARRSWGDYADIRPHPVLNPPAMPPRDGAIKAFA</sequence>
<dbReference type="KEGG" id="lvs:LOKVESSMR4R_00980"/>
<dbReference type="AlphaFoldDB" id="A0A1Y0EA91"/>
<dbReference type="OrthoDB" id="7875369at2"/>
<dbReference type="Proteomes" id="UP000195273">
    <property type="component" value="Chromosome"/>
</dbReference>
<keyword evidence="2" id="KW-1185">Reference proteome</keyword>
<dbReference type="RefSeq" id="WP_087212625.1">
    <property type="nucleotide sequence ID" value="NZ_CP021431.1"/>
</dbReference>
<evidence type="ECO:0000313" key="1">
    <source>
        <dbReference type="EMBL" id="ARU00310.1"/>
    </source>
</evidence>
<organism evidence="1 2">
    <name type="scientific">Yoonia vestfoldensis</name>
    <dbReference type="NCBI Taxonomy" id="245188"/>
    <lineage>
        <taxon>Bacteria</taxon>
        <taxon>Pseudomonadati</taxon>
        <taxon>Pseudomonadota</taxon>
        <taxon>Alphaproteobacteria</taxon>
        <taxon>Rhodobacterales</taxon>
        <taxon>Paracoccaceae</taxon>
        <taxon>Yoonia</taxon>
    </lineage>
</organism>
<reference evidence="1 2" key="1">
    <citation type="submission" date="2017-05" db="EMBL/GenBank/DDBJ databases">
        <title>Genome Sequence of Loktanella vestfoldensis Strain SMR4r Isolated from a Culture of the Diatom Skeletonema marinoi.</title>
        <authorList>
            <person name="Topel M."/>
            <person name="Pinder M.I.M."/>
            <person name="Johansson O.N."/>
            <person name="Kourtchenko O."/>
            <person name="Godhe A."/>
            <person name="Clarke A.K."/>
        </authorList>
    </citation>
    <scope>NUCLEOTIDE SEQUENCE [LARGE SCALE GENOMIC DNA]</scope>
    <source>
        <strain evidence="1 2">SMR4r</strain>
    </source>
</reference>
<gene>
    <name evidence="1" type="ORF">LOKVESSMR4R_00980</name>
</gene>
<name>A0A1Y0EA91_9RHOB</name>
<dbReference type="InterPro" id="IPR011006">
    <property type="entry name" value="CheY-like_superfamily"/>
</dbReference>
<dbReference type="SUPFAM" id="SSF52172">
    <property type="entry name" value="CheY-like"/>
    <property type="match status" value="1"/>
</dbReference>
<proteinExistence type="predicted"/>
<dbReference type="EMBL" id="CP021431">
    <property type="protein sequence ID" value="ARU00310.1"/>
    <property type="molecule type" value="Genomic_DNA"/>
</dbReference>